<accession>A0A494VL98</accession>
<keyword evidence="1" id="KW-0472">Membrane</keyword>
<dbReference type="AlphaFoldDB" id="A0A494VL98"/>
<dbReference type="InterPro" id="IPR025347">
    <property type="entry name" value="DUF4251"/>
</dbReference>
<gene>
    <name evidence="2" type="ORF">HYN43_012275</name>
</gene>
<organism evidence="2 3">
    <name type="scientific">Mucilaginibacter celer</name>
    <dbReference type="NCBI Taxonomy" id="2305508"/>
    <lineage>
        <taxon>Bacteria</taxon>
        <taxon>Pseudomonadati</taxon>
        <taxon>Bacteroidota</taxon>
        <taxon>Sphingobacteriia</taxon>
        <taxon>Sphingobacteriales</taxon>
        <taxon>Sphingobacteriaceae</taxon>
        <taxon>Mucilaginibacter</taxon>
    </lineage>
</organism>
<evidence type="ECO:0000313" key="2">
    <source>
        <dbReference type="EMBL" id="AYL96016.1"/>
    </source>
</evidence>
<keyword evidence="1" id="KW-1133">Transmembrane helix</keyword>
<sequence length="243" mass="26907">MAGRGFFAAHISLHGAETRPLHQEENCPDLSFPYSHLKTLLSGWLFYLKDCLNLSVIKPELSITVKPFLNIFIMKLLTKMALLAAFIFVGINITNAQTKAEKKAAARAQIKEMVEAQNFIFNATFAVPLRGGSRALTSSYDLTIGKDTIVAFLPYFGRAYVAPNPGSTDGGIKLNTTKFSYTSTPKGTGWNIIIKPKDKNIADWRDVQTFNLSISQDGYGQLQVISSNRDAISFNGYIEARKK</sequence>
<feature type="transmembrane region" description="Helical" evidence="1">
    <location>
        <begin position="68"/>
        <end position="93"/>
    </location>
</feature>
<keyword evidence="1" id="KW-0812">Transmembrane</keyword>
<keyword evidence="3" id="KW-1185">Reference proteome</keyword>
<name>A0A494VL98_9SPHI</name>
<proteinExistence type="predicted"/>
<dbReference type="KEGG" id="muh:HYN43_012275"/>
<evidence type="ECO:0000313" key="3">
    <source>
        <dbReference type="Proteomes" id="UP000270046"/>
    </source>
</evidence>
<dbReference type="Proteomes" id="UP000270046">
    <property type="component" value="Chromosome"/>
</dbReference>
<dbReference type="Pfam" id="PF14059">
    <property type="entry name" value="DUF4251"/>
    <property type="match status" value="1"/>
</dbReference>
<protein>
    <submittedName>
        <fullName evidence="2">DUF4251 domain-containing protein</fullName>
    </submittedName>
</protein>
<dbReference type="Gene3D" id="2.40.128.410">
    <property type="match status" value="1"/>
</dbReference>
<dbReference type="OrthoDB" id="1097715at2"/>
<dbReference type="EMBL" id="CP032869">
    <property type="protein sequence ID" value="AYL96016.1"/>
    <property type="molecule type" value="Genomic_DNA"/>
</dbReference>
<reference evidence="2 3" key="1">
    <citation type="submission" date="2018-10" db="EMBL/GenBank/DDBJ databases">
        <title>Genome sequencing of Mucilaginibacter sp. HYN0043.</title>
        <authorList>
            <person name="Kim M."/>
            <person name="Yi H."/>
        </authorList>
    </citation>
    <scope>NUCLEOTIDE SEQUENCE [LARGE SCALE GENOMIC DNA]</scope>
    <source>
        <strain evidence="2 3">HYN0043</strain>
    </source>
</reference>
<evidence type="ECO:0000256" key="1">
    <source>
        <dbReference type="SAM" id="Phobius"/>
    </source>
</evidence>